<dbReference type="EMBL" id="QKOE01000078">
    <property type="protein sequence ID" value="PZA14215.1"/>
    <property type="molecule type" value="Genomic_DNA"/>
</dbReference>
<dbReference type="PRINTS" id="PR00394">
    <property type="entry name" value="RHSPROTEIN"/>
</dbReference>
<name>A0A323UNK8_9RHOO</name>
<feature type="region of interest" description="Disordered" evidence="1">
    <location>
        <begin position="148"/>
        <end position="176"/>
    </location>
</feature>
<evidence type="ECO:0000313" key="3">
    <source>
        <dbReference type="Proteomes" id="UP000248259"/>
    </source>
</evidence>
<dbReference type="PANTHER" id="PTHR32305:SF15">
    <property type="entry name" value="PROTEIN RHSA-RELATED"/>
    <property type="match status" value="1"/>
</dbReference>
<gene>
    <name evidence="2" type="ORF">DNK49_23090</name>
</gene>
<dbReference type="NCBIfam" id="TIGR03696">
    <property type="entry name" value="Rhs_assc_core"/>
    <property type="match status" value="1"/>
</dbReference>
<organism evidence="2 3">
    <name type="scientific">Parazoarcus communis SWub3 = DSM 12120</name>
    <dbReference type="NCBI Taxonomy" id="1121029"/>
    <lineage>
        <taxon>Bacteria</taxon>
        <taxon>Pseudomonadati</taxon>
        <taxon>Pseudomonadota</taxon>
        <taxon>Betaproteobacteria</taxon>
        <taxon>Rhodocyclales</taxon>
        <taxon>Zoogloeaceae</taxon>
        <taxon>Parazoarcus</taxon>
    </lineage>
</organism>
<sequence>QPIRFQGQWIDEESGLYYNRYRYYDPTQGRYVTQDPIGLMGGVNLFAYPSDPIVGRDPLGLRRSPIRTAGTAGTSSSMGRSGGWSYGHFYPSIGRTSAEAVPVLLGGSGRPTPWSISQNRAYREIVETYGNFPSPAKQLPGGWGGINDPWTLPELPTPPKPSLECTKKESEELKIE</sequence>
<protein>
    <recommendedName>
        <fullName evidence="4">RHS repeat-associated core domain-containing protein</fullName>
    </recommendedName>
</protein>
<dbReference type="AlphaFoldDB" id="A0A323UNK8"/>
<reference evidence="2 3" key="1">
    <citation type="submission" date="2018-06" db="EMBL/GenBank/DDBJ databases">
        <title>Azoarcus communis strain SWub3 genome.</title>
        <authorList>
            <person name="Zorraquino Salvo V."/>
            <person name="Toubiana D."/>
            <person name="Blumwald E."/>
        </authorList>
    </citation>
    <scope>NUCLEOTIDE SEQUENCE [LARGE SCALE GENOMIC DNA]</scope>
    <source>
        <strain evidence="2 3">SWub3</strain>
    </source>
</reference>
<feature type="compositionally biased region" description="Basic and acidic residues" evidence="1">
    <location>
        <begin position="165"/>
        <end position="176"/>
    </location>
</feature>
<dbReference type="Proteomes" id="UP000248259">
    <property type="component" value="Unassembled WGS sequence"/>
</dbReference>
<accession>A0A323UNK8</accession>
<keyword evidence="3" id="KW-1185">Reference proteome</keyword>
<evidence type="ECO:0008006" key="4">
    <source>
        <dbReference type="Google" id="ProtNLM"/>
    </source>
</evidence>
<proteinExistence type="predicted"/>
<comment type="caution">
    <text evidence="2">The sequence shown here is derived from an EMBL/GenBank/DDBJ whole genome shotgun (WGS) entry which is preliminary data.</text>
</comment>
<evidence type="ECO:0000256" key="1">
    <source>
        <dbReference type="SAM" id="MobiDB-lite"/>
    </source>
</evidence>
<feature type="non-terminal residue" evidence="2">
    <location>
        <position position="1"/>
    </location>
</feature>
<dbReference type="Gene3D" id="2.180.10.10">
    <property type="entry name" value="RHS repeat-associated core"/>
    <property type="match status" value="1"/>
</dbReference>
<evidence type="ECO:0000313" key="2">
    <source>
        <dbReference type="EMBL" id="PZA14215.1"/>
    </source>
</evidence>
<dbReference type="PANTHER" id="PTHR32305">
    <property type="match status" value="1"/>
</dbReference>
<dbReference type="InterPro" id="IPR022385">
    <property type="entry name" value="Rhs_assc_core"/>
</dbReference>
<dbReference type="OrthoDB" id="8614083at2"/>
<dbReference type="InterPro" id="IPR050708">
    <property type="entry name" value="T6SS_VgrG/RHS"/>
</dbReference>